<name>A0A6S6SU67_9BACT</name>
<dbReference type="Gene3D" id="3.30.70.2660">
    <property type="match status" value="1"/>
</dbReference>
<organism evidence="1">
    <name type="scientific">uncultured Sulfurovum sp</name>
    <dbReference type="NCBI Taxonomy" id="269237"/>
    <lineage>
        <taxon>Bacteria</taxon>
        <taxon>Pseudomonadati</taxon>
        <taxon>Campylobacterota</taxon>
        <taxon>Epsilonproteobacteria</taxon>
        <taxon>Campylobacterales</taxon>
        <taxon>Sulfurovaceae</taxon>
        <taxon>Sulfurovum</taxon>
        <taxon>environmental samples</taxon>
    </lineage>
</organism>
<protein>
    <submittedName>
        <fullName evidence="1">Type I-B CRISPR-associated protein Cas5</fullName>
    </submittedName>
</protein>
<gene>
    <name evidence="1" type="ORF">HELGO_WM13811</name>
</gene>
<evidence type="ECO:0000313" key="1">
    <source>
        <dbReference type="EMBL" id="CAA6809654.1"/>
    </source>
</evidence>
<reference evidence="1" key="1">
    <citation type="submission" date="2020-01" db="EMBL/GenBank/DDBJ databases">
        <authorList>
            <person name="Meier V. D."/>
            <person name="Meier V D."/>
        </authorList>
    </citation>
    <scope>NUCLEOTIDE SEQUENCE</scope>
    <source>
        <strain evidence="1">HLG_WM_MAG_05</strain>
    </source>
</reference>
<dbReference type="NCBIfam" id="TIGR02592">
    <property type="entry name" value="cas_Cas5h"/>
    <property type="match status" value="1"/>
</dbReference>
<accession>A0A6S6SU67</accession>
<dbReference type="EMBL" id="CACVAU010000032">
    <property type="protein sequence ID" value="CAA6809654.1"/>
    <property type="molecule type" value="Genomic_DNA"/>
</dbReference>
<dbReference type="InterPro" id="IPR013421">
    <property type="entry name" value="CRISPR-assoc_prot_Cas5_HALMA"/>
</dbReference>
<dbReference type="AlphaFoldDB" id="A0A6S6SU67"/>
<sequence length="253" mass="29983">MKTLISFTIKAEFGMFKKPDINDKIFVSYNIVHKPYLLGILGAIIGYRGHNQNSDKSKMPEYYEKLKDIRVAIAPSDKNGGIFKKEFIIFNNTTNGSIANITEQTLVNPAYRIYLELDDDNEEHIQLIDSLKNHKAVYPPYMGKNEFSLWWWDIKNEKTTFHLHEKFEKIESKEKKIEVKTIIKTDENFEIKNSGYKERTTNYFYLFERLPIGFDEQLKQYKYHDFLYTNNVFKSTKQLQNLYECDEGVICLF</sequence>
<proteinExistence type="predicted"/>